<protein>
    <submittedName>
        <fullName evidence="2">GNAT family N-acetyltransferase</fullName>
    </submittedName>
    <submittedName>
        <fullName evidence="3">Histone acetyltransferase HPA2 or related acetyltransferases</fullName>
    </submittedName>
</protein>
<dbReference type="PANTHER" id="PTHR43415">
    <property type="entry name" value="SPERMIDINE N(1)-ACETYLTRANSFERASE"/>
    <property type="match status" value="1"/>
</dbReference>
<dbReference type="InterPro" id="IPR000182">
    <property type="entry name" value="GNAT_dom"/>
</dbReference>
<sequence>MLIRQAVISDAQKILKFQKELDQQTDLMLLYPEERQDCCLDIENKISQLNRKHGLWLLAEDQKGTIIGNLTVDRSIFKKIEHLGYVVVGVLKEARHRGIGDQLFNSMDQWALDNHIHRLELTVMQNNLIAQSLYKKHGFVVEGLRQDSIFQKQNYVSEFYMAKIFNN</sequence>
<dbReference type="RefSeq" id="WP_032818771.1">
    <property type="nucleotide sequence ID" value="NZ_CP014324.1"/>
</dbReference>
<dbReference type="InterPro" id="IPR016181">
    <property type="entry name" value="Acyl_CoA_acyltransferase"/>
</dbReference>
<evidence type="ECO:0000313" key="3">
    <source>
        <dbReference type="EMBL" id="VDB97945.1"/>
    </source>
</evidence>
<reference evidence="2 4" key="1">
    <citation type="journal article" date="2016" name="BMC Genomics">
        <title>Consensus pan-genome assembly of the specialised wine bacterium Oenococcus oeni.</title>
        <authorList>
            <person name="Sternes P.R."/>
            <person name="Borneman A.R."/>
        </authorList>
    </citation>
    <scope>NUCLEOTIDE SEQUENCE [LARGE SCALE GENOMIC DNA]</scope>
    <source>
        <strain evidence="2 4">AWRIB661</strain>
    </source>
</reference>
<dbReference type="EMBL" id="LR031358">
    <property type="protein sequence ID" value="VDB97945.1"/>
    <property type="molecule type" value="Genomic_DNA"/>
</dbReference>
<evidence type="ECO:0000313" key="2">
    <source>
        <dbReference type="EMBL" id="OIM21367.1"/>
    </source>
</evidence>
<dbReference type="Pfam" id="PF00583">
    <property type="entry name" value="Acetyltransf_1"/>
    <property type="match status" value="1"/>
</dbReference>
<keyword evidence="2" id="KW-0808">Transferase</keyword>
<gene>
    <name evidence="2" type="ORF">ATX59_04115</name>
    <name evidence="3" type="ORF">OENI_0830</name>
</gene>
<accession>A0A6N4A5X7</accession>
<reference evidence="3 5" key="2">
    <citation type="submission" date="2018-08" db="EMBL/GenBank/DDBJ databases">
        <authorList>
            <person name="Lorentzen P. G. S. M."/>
        </authorList>
    </citation>
    <scope>NUCLEOTIDE SEQUENCE [LARGE SCALE GENOMIC DNA]</scope>
    <source>
        <strain evidence="3 5">CRBO_1381</strain>
    </source>
</reference>
<dbReference type="Gene3D" id="3.40.630.30">
    <property type="match status" value="1"/>
</dbReference>
<name>A0A6N4A5X7_OENOE</name>
<dbReference type="EMBL" id="MLOK01000036">
    <property type="protein sequence ID" value="OIM21367.1"/>
    <property type="molecule type" value="Genomic_DNA"/>
</dbReference>
<organism evidence="2 4">
    <name type="scientific">Oenococcus oeni</name>
    <name type="common">Leuconostoc oenos</name>
    <dbReference type="NCBI Taxonomy" id="1247"/>
    <lineage>
        <taxon>Bacteria</taxon>
        <taxon>Bacillati</taxon>
        <taxon>Bacillota</taxon>
        <taxon>Bacilli</taxon>
        <taxon>Lactobacillales</taxon>
        <taxon>Lactobacillaceae</taxon>
        <taxon>Oenococcus</taxon>
    </lineage>
</organism>
<dbReference type="PROSITE" id="PS51186">
    <property type="entry name" value="GNAT"/>
    <property type="match status" value="1"/>
</dbReference>
<dbReference type="Proteomes" id="UP000181728">
    <property type="component" value="Unassembled WGS sequence"/>
</dbReference>
<evidence type="ECO:0000313" key="4">
    <source>
        <dbReference type="Proteomes" id="UP000181728"/>
    </source>
</evidence>
<feature type="domain" description="N-acetyltransferase" evidence="1">
    <location>
        <begin position="1"/>
        <end position="166"/>
    </location>
</feature>
<dbReference type="CDD" id="cd04301">
    <property type="entry name" value="NAT_SF"/>
    <property type="match status" value="1"/>
</dbReference>
<dbReference type="GO" id="GO:0016747">
    <property type="term" value="F:acyltransferase activity, transferring groups other than amino-acyl groups"/>
    <property type="evidence" value="ECO:0007669"/>
    <property type="project" value="InterPro"/>
</dbReference>
<dbReference type="AlphaFoldDB" id="A0A6N4A5X7"/>
<proteinExistence type="predicted"/>
<evidence type="ECO:0000259" key="1">
    <source>
        <dbReference type="PROSITE" id="PS51186"/>
    </source>
</evidence>
<dbReference type="Proteomes" id="UP000294726">
    <property type="component" value="Chromosome"/>
</dbReference>
<dbReference type="PANTHER" id="PTHR43415:SF3">
    <property type="entry name" value="GNAT-FAMILY ACETYLTRANSFERASE"/>
    <property type="match status" value="1"/>
</dbReference>
<dbReference type="SUPFAM" id="SSF55729">
    <property type="entry name" value="Acyl-CoA N-acyltransferases (Nat)"/>
    <property type="match status" value="1"/>
</dbReference>
<evidence type="ECO:0000313" key="5">
    <source>
        <dbReference type="Proteomes" id="UP000294726"/>
    </source>
</evidence>